<feature type="transmembrane region" description="Helical" evidence="1">
    <location>
        <begin position="12"/>
        <end position="33"/>
    </location>
</feature>
<protein>
    <submittedName>
        <fullName evidence="2">Unannotated protein</fullName>
    </submittedName>
</protein>
<keyword evidence="1" id="KW-0472">Membrane</keyword>
<keyword evidence="1" id="KW-1133">Transmembrane helix</keyword>
<name>A0A6J6TW01_9ZZZZ</name>
<proteinExistence type="predicted"/>
<dbReference type="AlphaFoldDB" id="A0A6J6TW01"/>
<sequence length="234" mass="24933">MGTDTGAVSRRTRLLLLLLLVVVVNLGPLGSWWTQERLDRDGVSERVAASTEGMPEGQVVVALPPEVTDAVAPDDADGTEDQAADRAGLLARTATLEPAAYDDAVATGEVEVTWLEDDPATYRVEGEQGGTGLATLLVVNAGVLLLVAVVLLLRGRTRPELRMVATADVRRVPPGPLLERVEGNDYVVRGDVESLSEDELVLAVADRRVRVLLDGHANPASYQHSVEVRGTMIG</sequence>
<dbReference type="EMBL" id="CAEZYQ010000015">
    <property type="protein sequence ID" value="CAB4751296.1"/>
    <property type="molecule type" value="Genomic_DNA"/>
</dbReference>
<accession>A0A6J6TW01</accession>
<feature type="transmembrane region" description="Helical" evidence="1">
    <location>
        <begin position="133"/>
        <end position="153"/>
    </location>
</feature>
<evidence type="ECO:0000256" key="1">
    <source>
        <dbReference type="SAM" id="Phobius"/>
    </source>
</evidence>
<organism evidence="2">
    <name type="scientific">freshwater metagenome</name>
    <dbReference type="NCBI Taxonomy" id="449393"/>
    <lineage>
        <taxon>unclassified sequences</taxon>
        <taxon>metagenomes</taxon>
        <taxon>ecological metagenomes</taxon>
    </lineage>
</organism>
<evidence type="ECO:0000313" key="2">
    <source>
        <dbReference type="EMBL" id="CAB4751296.1"/>
    </source>
</evidence>
<reference evidence="2" key="1">
    <citation type="submission" date="2020-05" db="EMBL/GenBank/DDBJ databases">
        <authorList>
            <person name="Chiriac C."/>
            <person name="Salcher M."/>
            <person name="Ghai R."/>
            <person name="Kavagutti S V."/>
        </authorList>
    </citation>
    <scope>NUCLEOTIDE SEQUENCE</scope>
</reference>
<gene>
    <name evidence="2" type="ORF">UFOPK2761_01991</name>
</gene>
<keyword evidence="1" id="KW-0812">Transmembrane</keyword>